<dbReference type="EMBL" id="JH930525">
    <property type="protein sequence ID" value="EKM49168.1"/>
    <property type="molecule type" value="Genomic_DNA"/>
</dbReference>
<gene>
    <name evidence="1" type="ORF">PHACADRAFT_201948</name>
</gene>
<name>K5VDG0_PHACS</name>
<dbReference type="Proteomes" id="UP000008370">
    <property type="component" value="Unassembled WGS sequence"/>
</dbReference>
<accession>K5VDG0</accession>
<evidence type="ECO:0000313" key="1">
    <source>
        <dbReference type="EMBL" id="EKM49168.1"/>
    </source>
</evidence>
<dbReference type="KEGG" id="pco:PHACADRAFT_201948"/>
<keyword evidence="2" id="KW-1185">Reference proteome</keyword>
<reference evidence="1 2" key="1">
    <citation type="journal article" date="2012" name="BMC Genomics">
        <title>Comparative genomics of the white-rot fungi, Phanerochaete carnosa and P. chrysosporium, to elucidate the genetic basis of the distinct wood types they colonize.</title>
        <authorList>
            <person name="Suzuki H."/>
            <person name="MacDonald J."/>
            <person name="Syed K."/>
            <person name="Salamov A."/>
            <person name="Hori C."/>
            <person name="Aerts A."/>
            <person name="Henrissat B."/>
            <person name="Wiebenga A."/>
            <person name="vanKuyk P.A."/>
            <person name="Barry K."/>
            <person name="Lindquist E."/>
            <person name="LaButti K."/>
            <person name="Lapidus A."/>
            <person name="Lucas S."/>
            <person name="Coutinho P."/>
            <person name="Gong Y."/>
            <person name="Samejima M."/>
            <person name="Mahadevan R."/>
            <person name="Abou-Zaid M."/>
            <person name="de Vries R.P."/>
            <person name="Igarashi K."/>
            <person name="Yadav J.S."/>
            <person name="Grigoriev I.V."/>
            <person name="Master E.R."/>
        </authorList>
    </citation>
    <scope>NUCLEOTIDE SEQUENCE [LARGE SCALE GENOMIC DNA]</scope>
    <source>
        <strain evidence="1 2">HHB-10118-sp</strain>
    </source>
</reference>
<dbReference type="RefSeq" id="XP_007402281.1">
    <property type="nucleotide sequence ID" value="XM_007402219.1"/>
</dbReference>
<dbReference type="GeneID" id="18911749"/>
<dbReference type="AlphaFoldDB" id="K5VDG0"/>
<dbReference type="InParanoid" id="K5VDG0"/>
<organism evidence="1 2">
    <name type="scientific">Phanerochaete carnosa (strain HHB-10118-sp)</name>
    <name type="common">White-rot fungus</name>
    <name type="synonym">Peniophora carnosa</name>
    <dbReference type="NCBI Taxonomy" id="650164"/>
    <lineage>
        <taxon>Eukaryota</taxon>
        <taxon>Fungi</taxon>
        <taxon>Dikarya</taxon>
        <taxon>Basidiomycota</taxon>
        <taxon>Agaricomycotina</taxon>
        <taxon>Agaricomycetes</taxon>
        <taxon>Polyporales</taxon>
        <taxon>Phanerochaetaceae</taxon>
        <taxon>Phanerochaete</taxon>
    </lineage>
</organism>
<sequence>MAEMLSTFRCVLLTDKYVGISAWESFMVDCFKILVETYNLIILHPLKNHFNKSGTMILGQAIYSSWNIDGLTLLLVSLTLADTAWTHKLPAAEVDMFWQQVINVLDFADKSSKMAQYLSSTKLDILIHILYPFLTYRRLFDNICIDLYSVLFELYIPTDKQSRTYLVTNFPLINDLRWFNLFV</sequence>
<dbReference type="HOGENOM" id="CLU_1475652_0_0_1"/>
<evidence type="ECO:0000313" key="2">
    <source>
        <dbReference type="Proteomes" id="UP000008370"/>
    </source>
</evidence>
<proteinExistence type="predicted"/>
<protein>
    <submittedName>
        <fullName evidence="1">Uncharacterized protein</fullName>
    </submittedName>
</protein>